<protein>
    <submittedName>
        <fullName evidence="3">VanZ like family protein</fullName>
    </submittedName>
</protein>
<feature type="transmembrane region" description="Helical" evidence="1">
    <location>
        <begin position="101"/>
        <end position="121"/>
    </location>
</feature>
<feature type="domain" description="VanZ-like" evidence="2">
    <location>
        <begin position="38"/>
        <end position="120"/>
    </location>
</feature>
<dbReference type="Pfam" id="PF04892">
    <property type="entry name" value="VanZ"/>
    <property type="match status" value="1"/>
</dbReference>
<evidence type="ECO:0000256" key="1">
    <source>
        <dbReference type="SAM" id="Phobius"/>
    </source>
</evidence>
<dbReference type="OrthoDB" id="532191at2"/>
<keyword evidence="1" id="KW-0812">Transmembrane</keyword>
<evidence type="ECO:0000313" key="3">
    <source>
        <dbReference type="EMBL" id="SHG61100.1"/>
    </source>
</evidence>
<dbReference type="AlphaFoldDB" id="A0A1M5L810"/>
<sequence>MKKYYTLLSILAAAFILWVIYLANAGATSVFFSVRQHIPFGDKLGHFGLFGSLTLLVLAATNGKSVGVSGQRYYIGSLVILLFVTAEEISQLYIPSRTFDVFDWLADVAGILGASLVYKLALQMRTNRTL</sequence>
<evidence type="ECO:0000259" key="2">
    <source>
        <dbReference type="Pfam" id="PF04892"/>
    </source>
</evidence>
<dbReference type="NCBIfam" id="NF037970">
    <property type="entry name" value="vanZ_1"/>
    <property type="match status" value="1"/>
</dbReference>
<reference evidence="4" key="1">
    <citation type="submission" date="2016-11" db="EMBL/GenBank/DDBJ databases">
        <authorList>
            <person name="Varghese N."/>
            <person name="Submissions S."/>
        </authorList>
    </citation>
    <scope>NUCLEOTIDE SEQUENCE [LARGE SCALE GENOMIC DNA]</scope>
    <source>
        <strain evidence="4">CGMCC 1.8995</strain>
    </source>
</reference>
<name>A0A1M5L810_9ALTE</name>
<keyword evidence="4" id="KW-1185">Reference proteome</keyword>
<keyword evidence="1" id="KW-0472">Membrane</keyword>
<proteinExistence type="predicted"/>
<evidence type="ECO:0000313" key="4">
    <source>
        <dbReference type="Proteomes" id="UP000184520"/>
    </source>
</evidence>
<dbReference type="EMBL" id="FQWD01000004">
    <property type="protein sequence ID" value="SHG61100.1"/>
    <property type="molecule type" value="Genomic_DNA"/>
</dbReference>
<dbReference type="PANTHER" id="PTHR28008">
    <property type="entry name" value="DOMAIN PROTEIN, PUTATIVE (AFU_ORTHOLOGUE AFUA_3G10980)-RELATED"/>
    <property type="match status" value="1"/>
</dbReference>
<keyword evidence="1" id="KW-1133">Transmembrane helix</keyword>
<gene>
    <name evidence="3" type="ORF">SAMN05216361_2560</name>
</gene>
<feature type="transmembrane region" description="Helical" evidence="1">
    <location>
        <begin position="73"/>
        <end position="95"/>
    </location>
</feature>
<dbReference type="Proteomes" id="UP000184520">
    <property type="component" value="Unassembled WGS sequence"/>
</dbReference>
<dbReference type="RefSeq" id="WP_073323027.1">
    <property type="nucleotide sequence ID" value="NZ_FQWD01000004.1"/>
</dbReference>
<organism evidence="3 4">
    <name type="scientific">Marisediminitalea aggregata</name>
    <dbReference type="NCBI Taxonomy" id="634436"/>
    <lineage>
        <taxon>Bacteria</taxon>
        <taxon>Pseudomonadati</taxon>
        <taxon>Pseudomonadota</taxon>
        <taxon>Gammaproteobacteria</taxon>
        <taxon>Alteromonadales</taxon>
        <taxon>Alteromonadaceae</taxon>
        <taxon>Marisediminitalea</taxon>
    </lineage>
</organism>
<feature type="transmembrane region" description="Helical" evidence="1">
    <location>
        <begin position="44"/>
        <end position="61"/>
    </location>
</feature>
<accession>A0A1M5L810</accession>
<dbReference type="InterPro" id="IPR006976">
    <property type="entry name" value="VanZ-like"/>
</dbReference>
<dbReference type="PANTHER" id="PTHR28008:SF1">
    <property type="entry name" value="DOMAIN PROTEIN, PUTATIVE (AFU_ORTHOLOGUE AFUA_3G10980)-RELATED"/>
    <property type="match status" value="1"/>
</dbReference>